<keyword evidence="2 5" id="KW-0732">Signal</keyword>
<dbReference type="Pfam" id="PF13458">
    <property type="entry name" value="Peripla_BP_6"/>
    <property type="match status" value="1"/>
</dbReference>
<dbReference type="SUPFAM" id="SSF53822">
    <property type="entry name" value="Periplasmic binding protein-like I"/>
    <property type="match status" value="1"/>
</dbReference>
<proteinExistence type="inferred from homology"/>
<organism evidence="7 8">
    <name type="scientific">Methyloceanibacter superfactus</name>
    <dbReference type="NCBI Taxonomy" id="1774969"/>
    <lineage>
        <taxon>Bacteria</taxon>
        <taxon>Pseudomonadati</taxon>
        <taxon>Pseudomonadota</taxon>
        <taxon>Alphaproteobacteria</taxon>
        <taxon>Hyphomicrobiales</taxon>
        <taxon>Hyphomicrobiaceae</taxon>
        <taxon>Methyloceanibacter</taxon>
    </lineage>
</organism>
<keyword evidence="8" id="KW-1185">Reference proteome</keyword>
<dbReference type="InterPro" id="IPR028081">
    <property type="entry name" value="Leu-bd"/>
</dbReference>
<feature type="domain" description="Leucine-binding protein" evidence="6">
    <location>
        <begin position="71"/>
        <end position="385"/>
    </location>
</feature>
<keyword evidence="3" id="KW-0029">Amino-acid transport</keyword>
<evidence type="ECO:0000256" key="5">
    <source>
        <dbReference type="SAM" id="SignalP"/>
    </source>
</evidence>
<evidence type="ECO:0000313" key="7">
    <source>
        <dbReference type="EMBL" id="ODR94838.1"/>
    </source>
</evidence>
<dbReference type="EMBL" id="LPWF01000035">
    <property type="protein sequence ID" value="ODR94838.1"/>
    <property type="molecule type" value="Genomic_DNA"/>
</dbReference>
<dbReference type="GO" id="GO:0006865">
    <property type="term" value="P:amino acid transport"/>
    <property type="evidence" value="ECO:0007669"/>
    <property type="project" value="UniProtKB-KW"/>
</dbReference>
<protein>
    <recommendedName>
        <fullName evidence="6">Leucine-binding protein domain-containing protein</fullName>
    </recommendedName>
</protein>
<feature type="chain" id="PRO_5009138384" description="Leucine-binding protein domain-containing protein" evidence="5">
    <location>
        <begin position="20"/>
        <end position="423"/>
    </location>
</feature>
<comment type="caution">
    <text evidence="7">The sequence shown here is derived from an EMBL/GenBank/DDBJ whole genome shotgun (WGS) entry which is preliminary data.</text>
</comment>
<name>A0A1E3VMS8_9HYPH</name>
<evidence type="ECO:0000259" key="6">
    <source>
        <dbReference type="Pfam" id="PF13458"/>
    </source>
</evidence>
<dbReference type="Proteomes" id="UP000094472">
    <property type="component" value="Unassembled WGS sequence"/>
</dbReference>
<dbReference type="CDD" id="cd06268">
    <property type="entry name" value="PBP1_ABC_transporter_LIVBP-like"/>
    <property type="match status" value="1"/>
</dbReference>
<keyword evidence="3" id="KW-0813">Transport</keyword>
<dbReference type="InterPro" id="IPR051010">
    <property type="entry name" value="BCAA_transport"/>
</dbReference>
<evidence type="ECO:0000256" key="4">
    <source>
        <dbReference type="SAM" id="MobiDB-lite"/>
    </source>
</evidence>
<evidence type="ECO:0000313" key="8">
    <source>
        <dbReference type="Proteomes" id="UP000094472"/>
    </source>
</evidence>
<dbReference type="InterPro" id="IPR028082">
    <property type="entry name" value="Peripla_BP_I"/>
</dbReference>
<feature type="signal peptide" evidence="5">
    <location>
        <begin position="1"/>
        <end position="19"/>
    </location>
</feature>
<feature type="region of interest" description="Disordered" evidence="4">
    <location>
        <begin position="16"/>
        <end position="39"/>
    </location>
</feature>
<evidence type="ECO:0000256" key="3">
    <source>
        <dbReference type="ARBA" id="ARBA00022970"/>
    </source>
</evidence>
<dbReference type="PANTHER" id="PTHR30483:SF6">
    <property type="entry name" value="PERIPLASMIC BINDING PROTEIN OF ABC TRANSPORTER FOR NATURAL AMINO ACIDS"/>
    <property type="match status" value="1"/>
</dbReference>
<reference evidence="7 8" key="1">
    <citation type="journal article" date="2016" name="Environ. Microbiol.">
        <title>New Methyloceanibacter diversity from North Sea sediments includes methanotroph containing solely the soluble methane monooxygenase.</title>
        <authorList>
            <person name="Vekeman B."/>
            <person name="Kerckhof F.M."/>
            <person name="Cremers G."/>
            <person name="de Vos P."/>
            <person name="Vandamme P."/>
            <person name="Boon N."/>
            <person name="Op den Camp H.J."/>
            <person name="Heylen K."/>
        </authorList>
    </citation>
    <scope>NUCLEOTIDE SEQUENCE [LARGE SCALE GENOMIC DNA]</scope>
    <source>
        <strain evidence="7 8">R-67175</strain>
    </source>
</reference>
<dbReference type="PANTHER" id="PTHR30483">
    <property type="entry name" value="LEUCINE-SPECIFIC-BINDING PROTEIN"/>
    <property type="match status" value="1"/>
</dbReference>
<sequence>MVSALTLLGVSSLNAAAQATDTSHPSKEREGGVSVQMPQSPEMVPLDIGYIIEEVEHPRPASRLDVEPENAGVAGAKMGIDENNAGGRFTGHLYSLDTETASSPEEALAALEKFQASGHNYVIVDASAPTLLKLADWAKDKNVLLFNIRATDVSLRQADCRANVMHIVPDRYMLADALAQYLVAMDWKNWLLVHGSTPADLAYAEAVKRAAGRFGGNIVDVREYKDVSGGRRDDVGVIPPAIPGKQANADKTVVSSPKYDVIVVADENQVFGPLLPYRGGGAPQIVAGTTGLTATTWSRGHEKWGATQANNNFEKAFHRLMLPIDHQAYVATRTIGEAVTRNPDNDFATVSAFIHGPDLQLAPFKGIKQQFRPWDGQFRQPILIATDKVPVSVSPQRGFPHASHPEIEVDTLGIDEPESICKM</sequence>
<gene>
    <name evidence="7" type="ORF">AUC69_03265</name>
</gene>
<dbReference type="STRING" id="1774969.AUC69_03265"/>
<comment type="similarity">
    <text evidence="1">Belongs to the leucine-binding protein family.</text>
</comment>
<evidence type="ECO:0000256" key="1">
    <source>
        <dbReference type="ARBA" id="ARBA00010062"/>
    </source>
</evidence>
<accession>A0A1E3VMS8</accession>
<evidence type="ECO:0000256" key="2">
    <source>
        <dbReference type="ARBA" id="ARBA00022729"/>
    </source>
</evidence>
<dbReference type="Gene3D" id="3.40.50.2300">
    <property type="match status" value="2"/>
</dbReference>
<dbReference type="AlphaFoldDB" id="A0A1E3VMS8"/>